<dbReference type="InterPro" id="IPR036388">
    <property type="entry name" value="WH-like_DNA-bd_sf"/>
</dbReference>
<name>A0A221JWJ9_9RHOB</name>
<organism evidence="6 7">
    <name type="scientific">Pseudosulfitobacter pseudonitzschiae</name>
    <dbReference type="NCBI Taxonomy" id="1402135"/>
    <lineage>
        <taxon>Bacteria</taxon>
        <taxon>Pseudomonadati</taxon>
        <taxon>Pseudomonadota</taxon>
        <taxon>Alphaproteobacteria</taxon>
        <taxon>Rhodobacterales</taxon>
        <taxon>Roseobacteraceae</taxon>
        <taxon>Pseudosulfitobacter</taxon>
    </lineage>
</organism>
<evidence type="ECO:0000256" key="3">
    <source>
        <dbReference type="ARBA" id="ARBA00023163"/>
    </source>
</evidence>
<dbReference type="SMART" id="SM00346">
    <property type="entry name" value="HTH_ICLR"/>
    <property type="match status" value="1"/>
</dbReference>
<reference evidence="6 7" key="1">
    <citation type="submission" date="2017-07" db="EMBL/GenBank/DDBJ databases">
        <title>Genome Sequence of Sulfitobacter pseudonitzschiae Strain SMR1 Isolated from a culture of the Diatom Skeletonema marinoi.</title>
        <authorList>
            <person name="Topel M."/>
            <person name="Pinder M.I.M."/>
            <person name="Johansson O.N."/>
            <person name="Kourtchenko O."/>
            <person name="Godhe A."/>
            <person name="Clarke A.K."/>
        </authorList>
    </citation>
    <scope>NUCLEOTIDE SEQUENCE [LARGE SCALE GENOMIC DNA]</scope>
    <source>
        <strain evidence="6 7">SMR1</strain>
    </source>
</reference>
<sequence length="265" mass="28655">MSTIAKALHLLDLFTSARPALGLSDVQRLAARDKATVHRHLVALTEAGFLEQDPATRAYRLGHALTRLAAMRAQTVDARDMVSSVVEQISQQAGELVHLSQLRGFDLVSICHAEQHNHPVRVSFDATSLPPLFNTSSGKAILAYSSQAFVTTAMEDHHAQRGALLNGREVLRDIEAVRQRGFAQTRDVLEQGVSSVAIPVFDAQGRVTGACSIAYPTARGHTPQDIAALLVARGPDLTARLGGTVPSVVADIWNKRHAMPERLEP</sequence>
<proteinExistence type="predicted"/>
<dbReference type="Pfam" id="PF01614">
    <property type="entry name" value="IclR_C"/>
    <property type="match status" value="1"/>
</dbReference>
<protein>
    <submittedName>
        <fullName evidence="6">Transcriptional regulator KdgR</fullName>
    </submittedName>
</protein>
<keyword evidence="1" id="KW-0805">Transcription regulation</keyword>
<dbReference type="GO" id="GO:0045892">
    <property type="term" value="P:negative regulation of DNA-templated transcription"/>
    <property type="evidence" value="ECO:0007669"/>
    <property type="project" value="TreeGrafter"/>
</dbReference>
<evidence type="ECO:0000259" key="4">
    <source>
        <dbReference type="PROSITE" id="PS51077"/>
    </source>
</evidence>
<dbReference type="KEGG" id="spse:SULPSESMR1_00276"/>
<dbReference type="InterPro" id="IPR029016">
    <property type="entry name" value="GAF-like_dom_sf"/>
</dbReference>
<dbReference type="Gene3D" id="3.30.450.40">
    <property type="match status" value="1"/>
</dbReference>
<dbReference type="Pfam" id="PF09339">
    <property type="entry name" value="HTH_IclR"/>
    <property type="match status" value="1"/>
</dbReference>
<dbReference type="PANTHER" id="PTHR30136">
    <property type="entry name" value="HELIX-TURN-HELIX TRANSCRIPTIONAL REGULATOR, ICLR FAMILY"/>
    <property type="match status" value="1"/>
</dbReference>
<evidence type="ECO:0000313" key="7">
    <source>
        <dbReference type="Proteomes" id="UP000199754"/>
    </source>
</evidence>
<keyword evidence="3" id="KW-0804">Transcription</keyword>
<dbReference type="RefSeq" id="WP_089419217.1">
    <property type="nucleotide sequence ID" value="NZ_CP022415.1"/>
</dbReference>
<dbReference type="InterPro" id="IPR005471">
    <property type="entry name" value="Tscrpt_reg_IclR_N"/>
</dbReference>
<dbReference type="EMBL" id="CP022415">
    <property type="protein sequence ID" value="ASM71112.1"/>
    <property type="molecule type" value="Genomic_DNA"/>
</dbReference>
<dbReference type="GO" id="GO:0003700">
    <property type="term" value="F:DNA-binding transcription factor activity"/>
    <property type="evidence" value="ECO:0007669"/>
    <property type="project" value="TreeGrafter"/>
</dbReference>
<dbReference type="PROSITE" id="PS51077">
    <property type="entry name" value="HTH_ICLR"/>
    <property type="match status" value="1"/>
</dbReference>
<keyword evidence="7" id="KW-1185">Reference proteome</keyword>
<feature type="domain" description="IclR-ED" evidence="5">
    <location>
        <begin position="64"/>
        <end position="243"/>
    </location>
</feature>
<dbReference type="SUPFAM" id="SSF55781">
    <property type="entry name" value="GAF domain-like"/>
    <property type="match status" value="1"/>
</dbReference>
<dbReference type="SUPFAM" id="SSF46785">
    <property type="entry name" value="Winged helix' DNA-binding domain"/>
    <property type="match status" value="1"/>
</dbReference>
<dbReference type="InterPro" id="IPR036390">
    <property type="entry name" value="WH_DNA-bd_sf"/>
</dbReference>
<evidence type="ECO:0000259" key="5">
    <source>
        <dbReference type="PROSITE" id="PS51078"/>
    </source>
</evidence>
<dbReference type="Proteomes" id="UP000199754">
    <property type="component" value="Chromosome"/>
</dbReference>
<dbReference type="GO" id="GO:0003677">
    <property type="term" value="F:DNA binding"/>
    <property type="evidence" value="ECO:0007669"/>
    <property type="project" value="UniProtKB-KW"/>
</dbReference>
<dbReference type="AlphaFoldDB" id="A0A221JWJ9"/>
<dbReference type="Gene3D" id="1.10.10.10">
    <property type="entry name" value="Winged helix-like DNA-binding domain superfamily/Winged helix DNA-binding domain"/>
    <property type="match status" value="1"/>
</dbReference>
<dbReference type="InterPro" id="IPR014757">
    <property type="entry name" value="Tscrpt_reg_IclR_C"/>
</dbReference>
<dbReference type="PROSITE" id="PS51078">
    <property type="entry name" value="ICLR_ED"/>
    <property type="match status" value="1"/>
</dbReference>
<feature type="domain" description="HTH iclR-type" evidence="4">
    <location>
        <begin position="1"/>
        <end position="63"/>
    </location>
</feature>
<accession>A0A221JWJ9</accession>
<evidence type="ECO:0000256" key="2">
    <source>
        <dbReference type="ARBA" id="ARBA00023125"/>
    </source>
</evidence>
<evidence type="ECO:0000256" key="1">
    <source>
        <dbReference type="ARBA" id="ARBA00023015"/>
    </source>
</evidence>
<dbReference type="PANTHER" id="PTHR30136:SF35">
    <property type="entry name" value="HTH-TYPE TRANSCRIPTIONAL REGULATOR RV1719"/>
    <property type="match status" value="1"/>
</dbReference>
<keyword evidence="2" id="KW-0238">DNA-binding</keyword>
<dbReference type="InterPro" id="IPR050707">
    <property type="entry name" value="HTH_MetabolicPath_Reg"/>
</dbReference>
<dbReference type="OrthoDB" id="6811967at2"/>
<gene>
    <name evidence="6" type="primary">kdgR</name>
    <name evidence="6" type="ORF">SULPSESMR1_00276</name>
</gene>
<evidence type="ECO:0000313" key="6">
    <source>
        <dbReference type="EMBL" id="ASM71112.1"/>
    </source>
</evidence>